<dbReference type="Proteomes" id="UP001501676">
    <property type="component" value="Unassembled WGS sequence"/>
</dbReference>
<evidence type="ECO:0008006" key="3">
    <source>
        <dbReference type="Google" id="ProtNLM"/>
    </source>
</evidence>
<evidence type="ECO:0000313" key="1">
    <source>
        <dbReference type="EMBL" id="GAA3396955.1"/>
    </source>
</evidence>
<dbReference type="EMBL" id="BAAAYN010000062">
    <property type="protein sequence ID" value="GAA3396955.1"/>
    <property type="molecule type" value="Genomic_DNA"/>
</dbReference>
<accession>A0ABP6TBC2</accession>
<protein>
    <recommendedName>
        <fullName evidence="3">Immunity protein 35 domain-containing protein</fullName>
    </recommendedName>
</protein>
<keyword evidence="2" id="KW-1185">Reference proteome</keyword>
<name>A0ABP6TBC2_9ACTN</name>
<reference evidence="2" key="1">
    <citation type="journal article" date="2019" name="Int. J. Syst. Evol. Microbiol.">
        <title>The Global Catalogue of Microorganisms (GCM) 10K type strain sequencing project: providing services to taxonomists for standard genome sequencing and annotation.</title>
        <authorList>
            <consortium name="The Broad Institute Genomics Platform"/>
            <consortium name="The Broad Institute Genome Sequencing Center for Infectious Disease"/>
            <person name="Wu L."/>
            <person name="Ma J."/>
        </authorList>
    </citation>
    <scope>NUCLEOTIDE SEQUENCE [LARGE SCALE GENOMIC DNA]</scope>
    <source>
        <strain evidence="2">JCM 9458</strain>
    </source>
</reference>
<sequence length="264" mass="28983">MACGIPYRRRDRDPVPAGRRWLDTVGCMAALNRTEAEDVARRWIAEAAPGAEPVLHEFALGWVISARYPVLDRDQIGVPSMVLDRESGDLIVGGTLPPPNIAAWYERGVRAEADRLQGRPPEEPTSQGPAARFFPATMSRLTIADRSWVARSARSDVARPPHPVVTAFFDAMPAQYRERGCERSSEAAVFSELFWAEENARAEAERPPLALADARELVRGARLETFRIREDADPSGGTPLRSGLPVLLFLDYLGLSPDAAAPGE</sequence>
<comment type="caution">
    <text evidence="1">The sequence shown here is derived from an EMBL/GenBank/DDBJ whole genome shotgun (WGS) entry which is preliminary data.</text>
</comment>
<organism evidence="1 2">
    <name type="scientific">Cryptosporangium minutisporangium</name>
    <dbReference type="NCBI Taxonomy" id="113569"/>
    <lineage>
        <taxon>Bacteria</taxon>
        <taxon>Bacillati</taxon>
        <taxon>Actinomycetota</taxon>
        <taxon>Actinomycetes</taxon>
        <taxon>Cryptosporangiales</taxon>
        <taxon>Cryptosporangiaceae</taxon>
        <taxon>Cryptosporangium</taxon>
    </lineage>
</organism>
<proteinExistence type="predicted"/>
<gene>
    <name evidence="1" type="ORF">GCM10020369_75410</name>
</gene>
<evidence type="ECO:0000313" key="2">
    <source>
        <dbReference type="Proteomes" id="UP001501676"/>
    </source>
</evidence>